<keyword evidence="1" id="KW-0677">Repeat</keyword>
<dbReference type="AlphaFoldDB" id="A0A8T2PIP0"/>
<evidence type="ECO:0000256" key="1">
    <source>
        <dbReference type="ARBA" id="ARBA00022737"/>
    </source>
</evidence>
<name>A0A8T2PIP0_9TELE</name>
<evidence type="ECO:0008006" key="5">
    <source>
        <dbReference type="Google" id="ProtNLM"/>
    </source>
</evidence>
<dbReference type="SMART" id="SM00227">
    <property type="entry name" value="NEBU"/>
    <property type="match status" value="5"/>
</dbReference>
<dbReference type="PANTHER" id="PTHR11039">
    <property type="entry name" value="NEBULIN"/>
    <property type="match status" value="1"/>
</dbReference>
<dbReference type="InterPro" id="IPR055297">
    <property type="entry name" value="NEBU/NEBL"/>
</dbReference>
<proteinExistence type="predicted"/>
<dbReference type="PRINTS" id="PR00510">
    <property type="entry name" value="NEBULIN"/>
</dbReference>
<organism evidence="3 4">
    <name type="scientific">Albula glossodonta</name>
    <name type="common">roundjaw bonefish</name>
    <dbReference type="NCBI Taxonomy" id="121402"/>
    <lineage>
        <taxon>Eukaryota</taxon>
        <taxon>Metazoa</taxon>
        <taxon>Chordata</taxon>
        <taxon>Craniata</taxon>
        <taxon>Vertebrata</taxon>
        <taxon>Euteleostomi</taxon>
        <taxon>Actinopterygii</taxon>
        <taxon>Neopterygii</taxon>
        <taxon>Teleostei</taxon>
        <taxon>Albuliformes</taxon>
        <taxon>Albulidae</taxon>
        <taxon>Albula</taxon>
    </lineage>
</organism>
<keyword evidence="2" id="KW-0009">Actin-binding</keyword>
<dbReference type="GO" id="GO:0030018">
    <property type="term" value="C:Z disc"/>
    <property type="evidence" value="ECO:0007669"/>
    <property type="project" value="InterPro"/>
</dbReference>
<accession>A0A8T2PIP0</accession>
<dbReference type="GO" id="GO:0051015">
    <property type="term" value="F:actin filament binding"/>
    <property type="evidence" value="ECO:0007669"/>
    <property type="project" value="InterPro"/>
</dbReference>
<dbReference type="EMBL" id="JAFBMS010000009">
    <property type="protein sequence ID" value="KAG9349338.1"/>
    <property type="molecule type" value="Genomic_DNA"/>
</dbReference>
<dbReference type="OrthoDB" id="10070368at2759"/>
<evidence type="ECO:0000313" key="4">
    <source>
        <dbReference type="Proteomes" id="UP000824540"/>
    </source>
</evidence>
<evidence type="ECO:0000256" key="2">
    <source>
        <dbReference type="ARBA" id="ARBA00023203"/>
    </source>
</evidence>
<protein>
    <recommendedName>
        <fullName evidence="5">Nebulin</fullName>
    </recommendedName>
</protein>
<dbReference type="GO" id="GO:0071691">
    <property type="term" value="P:cardiac muscle thin filament assembly"/>
    <property type="evidence" value="ECO:0007669"/>
    <property type="project" value="TreeGrafter"/>
</dbReference>
<dbReference type="InterPro" id="IPR013998">
    <property type="entry name" value="Nebulin-like"/>
</dbReference>
<dbReference type="Proteomes" id="UP000824540">
    <property type="component" value="Unassembled WGS sequence"/>
</dbReference>
<dbReference type="PANTHER" id="PTHR11039:SF65">
    <property type="entry name" value="NEBULIN"/>
    <property type="match status" value="1"/>
</dbReference>
<dbReference type="InterPro" id="IPR000900">
    <property type="entry name" value="Nebulin_repeat"/>
</dbReference>
<reference evidence="3" key="1">
    <citation type="thesis" date="2021" institute="BYU ScholarsArchive" country="Provo, UT, USA">
        <title>Applications of and Algorithms for Genome Assembly and Genomic Analyses with an Emphasis on Marine Teleosts.</title>
        <authorList>
            <person name="Pickett B.D."/>
        </authorList>
    </citation>
    <scope>NUCLEOTIDE SEQUENCE</scope>
    <source>
        <strain evidence="3">HI-2016</strain>
    </source>
</reference>
<evidence type="ECO:0000313" key="3">
    <source>
        <dbReference type="EMBL" id="KAG9349338.1"/>
    </source>
</evidence>
<dbReference type="PROSITE" id="PS51216">
    <property type="entry name" value="NEBULIN"/>
    <property type="match status" value="3"/>
</dbReference>
<keyword evidence="4" id="KW-1185">Reference proteome</keyword>
<sequence>MLAFELAKKCQIQVNDANYRTHLHNWTCLPDATDVVHAKHVYDLQSDAVYQSDLKWLKGMGWVPIGSVDVEKVKKAGEVLSEKLYRQHPSNFKFTMTTEHMPLVLAKANAQIGNKILYTEAWEKEKTKVHIMPDSMEVVLAKQNKVNYSEKQYKLANEEAKKKGHHLRHDAISVIAAKASRDIASD</sequence>
<feature type="non-terminal residue" evidence="3">
    <location>
        <position position="1"/>
    </location>
</feature>
<gene>
    <name evidence="3" type="ORF">JZ751_027781</name>
</gene>
<comment type="caution">
    <text evidence="3">The sequence shown here is derived from an EMBL/GenBank/DDBJ whole genome shotgun (WGS) entry which is preliminary data.</text>
</comment>
<dbReference type="Pfam" id="PF00880">
    <property type="entry name" value="Nebulin"/>
    <property type="match status" value="3"/>
</dbReference>